<feature type="compositionally biased region" description="Pro residues" evidence="1">
    <location>
        <begin position="62"/>
        <end position="93"/>
    </location>
</feature>
<keyword evidence="3" id="KW-1185">Reference proteome</keyword>
<feature type="region of interest" description="Disordered" evidence="1">
    <location>
        <begin position="117"/>
        <end position="141"/>
    </location>
</feature>
<name>A0A834P6I7_VESPE</name>
<dbReference type="Proteomes" id="UP000600918">
    <property type="component" value="Unassembled WGS sequence"/>
</dbReference>
<evidence type="ECO:0000313" key="3">
    <source>
        <dbReference type="Proteomes" id="UP000600918"/>
    </source>
</evidence>
<proteinExistence type="predicted"/>
<sequence>MAWVREPGRYTCLRIKWNTPEKTGDGYGGVAFGGGCDDTYMRSLCEAGQYLPKEIQKSLHTTPPPPPPQPPPPPPLPPPPSPHPHPSLSPPPRSRASFFPVRGFLRWKQAGFEYDRFPINKDSRDNGGCTFQCGKEGSVGG</sequence>
<feature type="region of interest" description="Disordered" evidence="1">
    <location>
        <begin position="52"/>
        <end position="95"/>
    </location>
</feature>
<protein>
    <submittedName>
        <fullName evidence="2">Uncharacterized protein</fullName>
    </submittedName>
</protein>
<accession>A0A834P6I7</accession>
<dbReference type="AlphaFoldDB" id="A0A834P6I7"/>
<organism evidence="2 3">
    <name type="scientific">Vespula pensylvanica</name>
    <name type="common">Western yellow jacket</name>
    <name type="synonym">Wasp</name>
    <dbReference type="NCBI Taxonomy" id="30213"/>
    <lineage>
        <taxon>Eukaryota</taxon>
        <taxon>Metazoa</taxon>
        <taxon>Ecdysozoa</taxon>
        <taxon>Arthropoda</taxon>
        <taxon>Hexapoda</taxon>
        <taxon>Insecta</taxon>
        <taxon>Pterygota</taxon>
        <taxon>Neoptera</taxon>
        <taxon>Endopterygota</taxon>
        <taxon>Hymenoptera</taxon>
        <taxon>Apocrita</taxon>
        <taxon>Aculeata</taxon>
        <taxon>Vespoidea</taxon>
        <taxon>Vespidae</taxon>
        <taxon>Vespinae</taxon>
        <taxon>Vespula</taxon>
    </lineage>
</organism>
<reference evidence="2" key="1">
    <citation type="journal article" date="2020" name="G3 (Bethesda)">
        <title>High-Quality Assemblies for Three Invasive Social Wasps from the &lt;i&gt;Vespula&lt;/i&gt; Genus.</title>
        <authorList>
            <person name="Harrop T.W.R."/>
            <person name="Guhlin J."/>
            <person name="McLaughlin G.M."/>
            <person name="Permina E."/>
            <person name="Stockwell P."/>
            <person name="Gilligan J."/>
            <person name="Le Lec M.F."/>
            <person name="Gruber M.A.M."/>
            <person name="Quinn O."/>
            <person name="Lovegrove M."/>
            <person name="Duncan E.J."/>
            <person name="Remnant E.J."/>
            <person name="Van Eeckhoven J."/>
            <person name="Graham B."/>
            <person name="Knapp R.A."/>
            <person name="Langford K.W."/>
            <person name="Kronenberg Z."/>
            <person name="Press M.O."/>
            <person name="Eacker S.M."/>
            <person name="Wilson-Rankin E.E."/>
            <person name="Purcell J."/>
            <person name="Lester P.J."/>
            <person name="Dearden P.K."/>
        </authorList>
    </citation>
    <scope>NUCLEOTIDE SEQUENCE</scope>
    <source>
        <strain evidence="2">Volc-1</strain>
    </source>
</reference>
<dbReference type="EMBL" id="JACSDY010000004">
    <property type="protein sequence ID" value="KAF7429909.1"/>
    <property type="molecule type" value="Genomic_DNA"/>
</dbReference>
<gene>
    <name evidence="2" type="ORF">H0235_006307</name>
</gene>
<evidence type="ECO:0000256" key="1">
    <source>
        <dbReference type="SAM" id="MobiDB-lite"/>
    </source>
</evidence>
<evidence type="ECO:0000313" key="2">
    <source>
        <dbReference type="EMBL" id="KAF7429909.1"/>
    </source>
</evidence>
<comment type="caution">
    <text evidence="2">The sequence shown here is derived from an EMBL/GenBank/DDBJ whole genome shotgun (WGS) entry which is preliminary data.</text>
</comment>